<protein>
    <submittedName>
        <fullName evidence="1">Uncharacterized protein</fullName>
    </submittedName>
</protein>
<evidence type="ECO:0000313" key="1">
    <source>
        <dbReference type="EMBL" id="SHH27536.1"/>
    </source>
</evidence>
<dbReference type="Proteomes" id="UP000242592">
    <property type="component" value="Unassembled WGS sequence"/>
</dbReference>
<keyword evidence="2" id="KW-1185">Reference proteome</keyword>
<sequence length="222" mass="26527">MFLIVFVFFWNIIMFPKYAEEVKFIYNKIVSFFSSFKKEEKVDLQASSSLKFGEFVLSETTLSEVYETKGEPKYFDKKGKYVRLVYIKNIFEKEGVVMYDFYDDVLIAGIYGVNFRNYEISEINQFFNQLKHEIEQEYGTGRISFEGTKKTFERNLNLDDEEMWKYITGGIVEIRIDWNINNKYWISLWASGDMQYLYTSIILAYYIKTASIHFLEEYVKGN</sequence>
<proteinExistence type="predicted"/>
<gene>
    <name evidence="1" type="ORF">SAMN02745199_0510</name>
</gene>
<accession>A0A1M5RN14</accession>
<dbReference type="AlphaFoldDB" id="A0A1M5RN14"/>
<name>A0A1M5RN14_9BACT</name>
<evidence type="ECO:0000313" key="2">
    <source>
        <dbReference type="Proteomes" id="UP000242592"/>
    </source>
</evidence>
<dbReference type="EMBL" id="FQXN01000002">
    <property type="protein sequence ID" value="SHH27536.1"/>
    <property type="molecule type" value="Genomic_DNA"/>
</dbReference>
<reference evidence="2" key="1">
    <citation type="submission" date="2016-11" db="EMBL/GenBank/DDBJ databases">
        <authorList>
            <person name="Varghese N."/>
            <person name="Submissions S."/>
        </authorList>
    </citation>
    <scope>NUCLEOTIDE SEQUENCE [LARGE SCALE GENOMIC DNA]</scope>
    <source>
        <strain evidence="2">DSM 15807</strain>
    </source>
</reference>
<organism evidence="1 2">
    <name type="scientific">Thermosipho atlanticus DSM 15807</name>
    <dbReference type="NCBI Taxonomy" id="1123380"/>
    <lineage>
        <taxon>Bacteria</taxon>
        <taxon>Thermotogati</taxon>
        <taxon>Thermotogota</taxon>
        <taxon>Thermotogae</taxon>
        <taxon>Thermotogales</taxon>
        <taxon>Fervidobacteriaceae</taxon>
        <taxon>Thermosipho</taxon>
    </lineage>
</organism>